<gene>
    <name evidence="4" type="ORF">SNE40_022564</name>
</gene>
<accession>A0AAN8G0Y9</accession>
<dbReference type="PANTHER" id="PTHR24173">
    <property type="entry name" value="ANKYRIN REPEAT CONTAINING"/>
    <property type="match status" value="1"/>
</dbReference>
<dbReference type="PROSITE" id="PS50088">
    <property type="entry name" value="ANK_REPEAT"/>
    <property type="match status" value="1"/>
</dbReference>
<reference evidence="4 5" key="1">
    <citation type="submission" date="2024-01" db="EMBL/GenBank/DDBJ databases">
        <title>The genome of the rayed Mediterranean limpet Patella caerulea (Linnaeus, 1758).</title>
        <authorList>
            <person name="Anh-Thu Weber A."/>
            <person name="Halstead-Nussloch G."/>
        </authorList>
    </citation>
    <scope>NUCLEOTIDE SEQUENCE [LARGE SCALE GENOMIC DNA]</scope>
    <source>
        <strain evidence="4">AATW-2023a</strain>
        <tissue evidence="4">Whole specimen</tissue>
    </source>
</reference>
<organism evidence="4 5">
    <name type="scientific">Patella caerulea</name>
    <name type="common">Rayed Mediterranean limpet</name>
    <dbReference type="NCBI Taxonomy" id="87958"/>
    <lineage>
        <taxon>Eukaryota</taxon>
        <taxon>Metazoa</taxon>
        <taxon>Spiralia</taxon>
        <taxon>Lophotrochozoa</taxon>
        <taxon>Mollusca</taxon>
        <taxon>Gastropoda</taxon>
        <taxon>Patellogastropoda</taxon>
        <taxon>Patelloidea</taxon>
        <taxon>Patellidae</taxon>
        <taxon>Patella</taxon>
    </lineage>
</organism>
<evidence type="ECO:0000256" key="3">
    <source>
        <dbReference type="PROSITE-ProRule" id="PRU00023"/>
    </source>
</evidence>
<dbReference type="AlphaFoldDB" id="A0AAN8G0Y9"/>
<evidence type="ECO:0000256" key="1">
    <source>
        <dbReference type="ARBA" id="ARBA00022737"/>
    </source>
</evidence>
<proteinExistence type="predicted"/>
<dbReference type="Pfam" id="PF00023">
    <property type="entry name" value="Ank"/>
    <property type="match status" value="1"/>
</dbReference>
<evidence type="ECO:0000256" key="2">
    <source>
        <dbReference type="ARBA" id="ARBA00023043"/>
    </source>
</evidence>
<dbReference type="Gene3D" id="1.25.40.20">
    <property type="entry name" value="Ankyrin repeat-containing domain"/>
    <property type="match status" value="2"/>
</dbReference>
<dbReference type="PANTHER" id="PTHR24173:SF74">
    <property type="entry name" value="ANKYRIN REPEAT DOMAIN-CONTAINING PROTEIN 16"/>
    <property type="match status" value="1"/>
</dbReference>
<keyword evidence="5" id="KW-1185">Reference proteome</keyword>
<dbReference type="Pfam" id="PF12796">
    <property type="entry name" value="Ank_2"/>
    <property type="match status" value="1"/>
</dbReference>
<keyword evidence="1" id="KW-0677">Repeat</keyword>
<dbReference type="InterPro" id="IPR002110">
    <property type="entry name" value="Ankyrin_rpt"/>
</dbReference>
<evidence type="ECO:0000313" key="4">
    <source>
        <dbReference type="EMBL" id="KAK6165683.1"/>
    </source>
</evidence>
<keyword evidence="2 3" id="KW-0040">ANK repeat</keyword>
<feature type="repeat" description="ANK" evidence="3">
    <location>
        <begin position="105"/>
        <end position="129"/>
    </location>
</feature>
<evidence type="ECO:0000313" key="5">
    <source>
        <dbReference type="Proteomes" id="UP001347796"/>
    </source>
</evidence>
<comment type="caution">
    <text evidence="4">The sequence shown here is derived from an EMBL/GenBank/DDBJ whole genome shotgun (WGS) entry which is preliminary data.</text>
</comment>
<name>A0AAN8G0Y9_PATCE</name>
<dbReference type="SUPFAM" id="SSF48403">
    <property type="entry name" value="Ankyrin repeat"/>
    <property type="match status" value="1"/>
</dbReference>
<protein>
    <submittedName>
        <fullName evidence="4">Uncharacterized protein</fullName>
    </submittedName>
</protein>
<dbReference type="InterPro" id="IPR036770">
    <property type="entry name" value="Ankyrin_rpt-contain_sf"/>
</dbReference>
<dbReference type="PROSITE" id="PS50297">
    <property type="entry name" value="ANK_REP_REGION"/>
    <property type="match status" value="1"/>
</dbReference>
<dbReference type="Proteomes" id="UP001347796">
    <property type="component" value="Unassembled WGS sequence"/>
</dbReference>
<dbReference type="SMART" id="SM00248">
    <property type="entry name" value="ANK"/>
    <property type="match status" value="6"/>
</dbReference>
<dbReference type="EMBL" id="JAZGQO010000021">
    <property type="protein sequence ID" value="KAK6165683.1"/>
    <property type="molecule type" value="Genomic_DNA"/>
</dbReference>
<sequence length="565" mass="64753">MKTRKSRLKPRLMARLKKIKKLIKYTPHRINDPNDPPLIKEAARCNTECVKALLYAGADVNLMFCDDSAMARCLKARAVSSKDKLKCVKLLLRFGANLYVEQCDDGMTPLMIAAYRGETECLEEILKVGYLNGLTPSQYATSKSPGSNHNGLTSRSVRKFPNDFEPLIAVQNFRVYEEIYRIQYDPFEEYYRRINFAHAYMYFETVNRPLPDDHGDESLLDEEFYSDDESLSDEDFYSDDESLSDESFFRLRTVLPSYDEYKEEYKKDVDFKDDDGFMASWYCLEKRKSPAKMIACLKLLHDAGSDFYLKTGDNNVINHALKVNSSVFKYLTTTLGYKMDLNDDLLRAVGLLNISTVDFMINEGASLTMVHPLSGTTPLHMVILGQHKDRTLLRDDRHHNMKEMIRYLIQNNANVSSLLDGKYSALDLSFLKLDEFSFAREYLLSENISLGRTSYRSLKSCYEYCNEANAFQGKTKLDLLKFLHTCGLSTKSCLTFKEDEDPGSAVNDWLDKMASSAQSLLTICKQRVRGLLGRDIKKKVPGLDIPIHCQDLLLLKDVLSLECFE</sequence>